<organism evidence="2 3">
    <name type="scientific">Acinetobacter baumannii (strain 1295743)</name>
    <dbReference type="NCBI Taxonomy" id="1310613"/>
    <lineage>
        <taxon>Bacteria</taxon>
        <taxon>Pseudomonadati</taxon>
        <taxon>Pseudomonadota</taxon>
        <taxon>Gammaproteobacteria</taxon>
        <taxon>Moraxellales</taxon>
        <taxon>Moraxellaceae</taxon>
        <taxon>Acinetobacter</taxon>
        <taxon>Acinetobacter calcoaceticus/baumannii complex</taxon>
    </lineage>
</organism>
<dbReference type="GO" id="GO:0051920">
    <property type="term" value="F:peroxiredoxin activity"/>
    <property type="evidence" value="ECO:0007669"/>
    <property type="project" value="InterPro"/>
</dbReference>
<dbReference type="Proteomes" id="UP000020595">
    <property type="component" value="Unassembled WGS sequence"/>
</dbReference>
<dbReference type="InterPro" id="IPR004675">
    <property type="entry name" value="AhpD_core"/>
</dbReference>
<dbReference type="PANTHER" id="PTHR33930">
    <property type="entry name" value="ALKYL HYDROPEROXIDE REDUCTASE AHPD"/>
    <property type="match status" value="1"/>
</dbReference>
<dbReference type="RefSeq" id="WP_005247053.1">
    <property type="nucleotide sequence ID" value="NZ_JEWH01000049.1"/>
</dbReference>
<dbReference type="InterPro" id="IPR029032">
    <property type="entry name" value="AhpD-like"/>
</dbReference>
<dbReference type="PANTHER" id="PTHR33930:SF2">
    <property type="entry name" value="BLR3452 PROTEIN"/>
    <property type="match status" value="1"/>
</dbReference>
<dbReference type="NCBIfam" id="TIGR00778">
    <property type="entry name" value="ahpD_dom"/>
    <property type="match status" value="1"/>
</dbReference>
<evidence type="ECO:0000313" key="3">
    <source>
        <dbReference type="Proteomes" id="UP000020595"/>
    </source>
</evidence>
<protein>
    <submittedName>
        <fullName evidence="2">Alkylhydroperoxidase AhpD family core domain protein</fullName>
    </submittedName>
</protein>
<dbReference type="AlphaFoldDB" id="A0A009HN26"/>
<proteinExistence type="predicted"/>
<dbReference type="GeneID" id="69582879"/>
<dbReference type="SUPFAM" id="SSF69118">
    <property type="entry name" value="AhpD-like"/>
    <property type="match status" value="1"/>
</dbReference>
<evidence type="ECO:0000313" key="2">
    <source>
        <dbReference type="EMBL" id="EXB04450.1"/>
    </source>
</evidence>
<comment type="caution">
    <text evidence="2">The sequence shown here is derived from an EMBL/GenBank/DDBJ whole genome shotgun (WGS) entry which is preliminary data.</text>
</comment>
<reference evidence="2 3" key="1">
    <citation type="submission" date="2014-02" db="EMBL/GenBank/DDBJ databases">
        <title>Comparative genomics and transcriptomics to identify genetic mechanisms underlying the emergence of carbapenem resistant Acinetobacter baumannii (CRAb).</title>
        <authorList>
            <person name="Harris A.D."/>
            <person name="Johnson K.J."/>
            <person name="George J."/>
            <person name="Shefchek K."/>
            <person name="Daugherty S.C."/>
            <person name="Parankush S."/>
            <person name="Sadzewicz L."/>
            <person name="Tallon L."/>
            <person name="Sengamalay N."/>
            <person name="Hazen T.H."/>
            <person name="Rasko D.A."/>
        </authorList>
    </citation>
    <scope>NUCLEOTIDE SEQUENCE [LARGE SCALE GENOMIC DNA]</scope>
    <source>
        <strain evidence="2 3">1295743</strain>
    </source>
</reference>
<feature type="domain" description="Carboxymuconolactone decarboxylase-like" evidence="1">
    <location>
        <begin position="22"/>
        <end position="104"/>
    </location>
</feature>
<dbReference type="Gene3D" id="1.20.1290.10">
    <property type="entry name" value="AhpD-like"/>
    <property type="match status" value="1"/>
</dbReference>
<dbReference type="InterPro" id="IPR003779">
    <property type="entry name" value="CMD-like"/>
</dbReference>
<accession>A0A009HN26</accession>
<dbReference type="EMBL" id="JEWH01000049">
    <property type="protein sequence ID" value="EXB04450.1"/>
    <property type="molecule type" value="Genomic_DNA"/>
</dbReference>
<keyword evidence="2" id="KW-0560">Oxidoreductase</keyword>
<evidence type="ECO:0000259" key="1">
    <source>
        <dbReference type="Pfam" id="PF02627"/>
    </source>
</evidence>
<keyword evidence="2" id="KW-0575">Peroxidase</keyword>
<gene>
    <name evidence="2" type="ORF">J512_3124</name>
</gene>
<dbReference type="PATRIC" id="fig|1310613.3.peg.3004"/>
<name>A0A009HN26_ACIB9</name>
<sequence length="111" mass="12022">MKYKELTQNISGSLRTLTQDSPDLMKSFNQLSQTAMRDGVIDPKTKELIALAIGVASRCDGCIGFHVRTLVKMGMTLQELEEVLGVAVYMGGGPSLMYAANALDAFKEFSG</sequence>
<dbReference type="Pfam" id="PF02627">
    <property type="entry name" value="CMD"/>
    <property type="match status" value="1"/>
</dbReference>